<dbReference type="RefSeq" id="WP_142811657.1">
    <property type="nucleotide sequence ID" value="NZ_CP036282.1"/>
</dbReference>
<dbReference type="KEGG" id="rhg:EXZ61_10705"/>
<dbReference type="GO" id="GO:0008124">
    <property type="term" value="F:4-alpha-hydroxytetrahydrobiopterin dehydratase activity"/>
    <property type="evidence" value="ECO:0007669"/>
    <property type="project" value="UniProtKB-UniRule"/>
</dbReference>
<reference evidence="6" key="1">
    <citation type="submission" date="2019-02" db="EMBL/GenBank/DDBJ databases">
        <title>Complete genome sequence of Rhodoferax sp. Gr-4.</title>
        <authorList>
            <person name="Jin L."/>
        </authorList>
    </citation>
    <scope>NUCLEOTIDE SEQUENCE [LARGE SCALE GENOMIC DNA]</scope>
    <source>
        <strain evidence="6">Gr-4</strain>
    </source>
</reference>
<dbReference type="Gene3D" id="3.30.1360.20">
    <property type="entry name" value="Transcriptional coactivator/pterin dehydratase"/>
    <property type="match status" value="1"/>
</dbReference>
<dbReference type="InterPro" id="IPR036428">
    <property type="entry name" value="PCD_sf"/>
</dbReference>
<accession>A0A515EPK3</accession>
<gene>
    <name evidence="5" type="ORF">EXZ61_10705</name>
</gene>
<dbReference type="EC" id="4.2.1.96" evidence="4"/>
<keyword evidence="6" id="KW-1185">Reference proteome</keyword>
<evidence type="ECO:0000313" key="5">
    <source>
        <dbReference type="EMBL" id="QDL54598.1"/>
    </source>
</evidence>
<name>A0A515EPK3_9BURK</name>
<evidence type="ECO:0000256" key="3">
    <source>
        <dbReference type="ARBA" id="ARBA00023239"/>
    </source>
</evidence>
<dbReference type="Proteomes" id="UP000317365">
    <property type="component" value="Chromosome"/>
</dbReference>
<evidence type="ECO:0000256" key="2">
    <source>
        <dbReference type="ARBA" id="ARBA00006472"/>
    </source>
</evidence>
<evidence type="ECO:0000256" key="4">
    <source>
        <dbReference type="HAMAP-Rule" id="MF_00434"/>
    </source>
</evidence>
<proteinExistence type="inferred from homology"/>
<dbReference type="NCBIfam" id="NF002018">
    <property type="entry name" value="PRK00823.1-3"/>
    <property type="match status" value="1"/>
</dbReference>
<protein>
    <recommendedName>
        <fullName evidence="4">Putative pterin-4-alpha-carbinolamine dehydratase</fullName>
        <shortName evidence="4">PHS</shortName>
        <ecNumber evidence="4">4.2.1.96</ecNumber>
    </recommendedName>
    <alternativeName>
        <fullName evidence="4">4-alpha-hydroxy-tetrahydropterin dehydratase</fullName>
    </alternativeName>
    <alternativeName>
        <fullName evidence="4">Pterin carbinolamine dehydratase</fullName>
        <shortName evidence="4">PCD</shortName>
    </alternativeName>
</protein>
<sequence length="102" mass="11388">MHKLTSLEITQALASLAQWRLDADKGAITRDYQFADFAQAFGFMAQVAIASEKRNHHPEWFNVYNKVRITWTTHDVQGLSSNDVEMATLCDNAFAAIRGAAA</sequence>
<dbReference type="PANTHER" id="PTHR12599:SF0">
    <property type="entry name" value="PTERIN-4-ALPHA-CARBINOLAMINE DEHYDRATASE"/>
    <property type="match status" value="1"/>
</dbReference>
<dbReference type="Pfam" id="PF01329">
    <property type="entry name" value="Pterin_4a"/>
    <property type="match status" value="1"/>
</dbReference>
<dbReference type="GO" id="GO:0006729">
    <property type="term" value="P:tetrahydrobiopterin biosynthetic process"/>
    <property type="evidence" value="ECO:0007669"/>
    <property type="project" value="InterPro"/>
</dbReference>
<dbReference type="AlphaFoldDB" id="A0A515EPK3"/>
<comment type="catalytic activity">
    <reaction evidence="1 4">
        <text>(4aS,6R)-4a-hydroxy-L-erythro-5,6,7,8-tetrahydrobiopterin = (6R)-L-erythro-6,7-dihydrobiopterin + H2O</text>
        <dbReference type="Rhea" id="RHEA:11920"/>
        <dbReference type="ChEBI" id="CHEBI:15377"/>
        <dbReference type="ChEBI" id="CHEBI:15642"/>
        <dbReference type="ChEBI" id="CHEBI:43120"/>
        <dbReference type="EC" id="4.2.1.96"/>
    </reaction>
</comment>
<dbReference type="HAMAP" id="MF_00434">
    <property type="entry name" value="Pterin_4_alpha"/>
    <property type="match status" value="1"/>
</dbReference>
<keyword evidence="3 4" id="KW-0456">Lyase</keyword>
<evidence type="ECO:0000256" key="1">
    <source>
        <dbReference type="ARBA" id="ARBA00001554"/>
    </source>
</evidence>
<dbReference type="EMBL" id="CP036282">
    <property type="protein sequence ID" value="QDL54598.1"/>
    <property type="molecule type" value="Genomic_DNA"/>
</dbReference>
<evidence type="ECO:0000313" key="6">
    <source>
        <dbReference type="Proteomes" id="UP000317365"/>
    </source>
</evidence>
<comment type="similarity">
    <text evidence="2 4">Belongs to the pterin-4-alpha-carbinolamine dehydratase family.</text>
</comment>
<dbReference type="InterPro" id="IPR001533">
    <property type="entry name" value="Pterin_deHydtase"/>
</dbReference>
<organism evidence="5 6">
    <name type="scientific">Rhodoferax aquaticus</name>
    <dbReference type="NCBI Taxonomy" id="2527691"/>
    <lineage>
        <taxon>Bacteria</taxon>
        <taxon>Pseudomonadati</taxon>
        <taxon>Pseudomonadota</taxon>
        <taxon>Betaproteobacteria</taxon>
        <taxon>Burkholderiales</taxon>
        <taxon>Comamonadaceae</taxon>
        <taxon>Rhodoferax</taxon>
    </lineage>
</organism>
<reference evidence="6" key="2">
    <citation type="journal article" date="2020" name="Int. J. Syst. Evol. Microbiol.">
        <title>Genomic insights into a novel species Rhodoferax aquaticus sp. nov., isolated from freshwater.</title>
        <authorList>
            <person name="Li T."/>
            <person name="Zhuo Y."/>
            <person name="Jin C.Z."/>
            <person name="Wu X."/>
            <person name="Ko S.R."/>
            <person name="Jin F.J."/>
            <person name="Ahn C.Y."/>
            <person name="Oh H.M."/>
            <person name="Lee H.G."/>
            <person name="Jin L."/>
        </authorList>
    </citation>
    <scope>NUCLEOTIDE SEQUENCE [LARGE SCALE GENOMIC DNA]</scope>
    <source>
        <strain evidence="6">Gr-4</strain>
    </source>
</reference>
<dbReference type="PANTHER" id="PTHR12599">
    <property type="entry name" value="PTERIN-4-ALPHA-CARBINOLAMINE DEHYDRATASE"/>
    <property type="match status" value="1"/>
</dbReference>
<dbReference type="SUPFAM" id="SSF55248">
    <property type="entry name" value="PCD-like"/>
    <property type="match status" value="1"/>
</dbReference>